<dbReference type="EMBL" id="BMMW01000002">
    <property type="protein sequence ID" value="GGK54434.1"/>
    <property type="molecule type" value="Genomic_DNA"/>
</dbReference>
<organism evidence="2 3">
    <name type="scientific">Nocardia camponoti</name>
    <dbReference type="NCBI Taxonomy" id="1616106"/>
    <lineage>
        <taxon>Bacteria</taxon>
        <taxon>Bacillati</taxon>
        <taxon>Actinomycetota</taxon>
        <taxon>Actinomycetes</taxon>
        <taxon>Mycobacteriales</taxon>
        <taxon>Nocardiaceae</taxon>
        <taxon>Nocardia</taxon>
    </lineage>
</organism>
<dbReference type="SMART" id="SM00530">
    <property type="entry name" value="HTH_XRE"/>
    <property type="match status" value="1"/>
</dbReference>
<comment type="caution">
    <text evidence="2">The sequence shown here is derived from an EMBL/GenBank/DDBJ whole genome shotgun (WGS) entry which is preliminary data.</text>
</comment>
<accession>A0A917VAG4</accession>
<dbReference type="AlphaFoldDB" id="A0A917VAG4"/>
<reference evidence="2" key="1">
    <citation type="journal article" date="2014" name="Int. J. Syst. Evol. Microbiol.">
        <title>Complete genome sequence of Corynebacterium casei LMG S-19264T (=DSM 44701T), isolated from a smear-ripened cheese.</title>
        <authorList>
            <consortium name="US DOE Joint Genome Institute (JGI-PGF)"/>
            <person name="Walter F."/>
            <person name="Albersmeier A."/>
            <person name="Kalinowski J."/>
            <person name="Ruckert C."/>
        </authorList>
    </citation>
    <scope>NUCLEOTIDE SEQUENCE</scope>
    <source>
        <strain evidence="2">CGMCC 4.7278</strain>
    </source>
</reference>
<dbReference type="InterPro" id="IPR010982">
    <property type="entry name" value="Lambda_DNA-bd_dom_sf"/>
</dbReference>
<evidence type="ECO:0000259" key="1">
    <source>
        <dbReference type="PROSITE" id="PS50943"/>
    </source>
</evidence>
<evidence type="ECO:0000313" key="2">
    <source>
        <dbReference type="EMBL" id="GGK54434.1"/>
    </source>
</evidence>
<dbReference type="InterPro" id="IPR043917">
    <property type="entry name" value="DUF5753"/>
</dbReference>
<feature type="domain" description="HTH cro/C1-type" evidence="1">
    <location>
        <begin position="26"/>
        <end position="80"/>
    </location>
</feature>
<dbReference type="SUPFAM" id="SSF47413">
    <property type="entry name" value="lambda repressor-like DNA-binding domains"/>
    <property type="match status" value="1"/>
</dbReference>
<dbReference type="Pfam" id="PF13560">
    <property type="entry name" value="HTH_31"/>
    <property type="match status" value="1"/>
</dbReference>
<dbReference type="RefSeq" id="WP_308426537.1">
    <property type="nucleotide sequence ID" value="NZ_BMMW01000002.1"/>
</dbReference>
<reference evidence="2" key="2">
    <citation type="submission" date="2020-09" db="EMBL/GenBank/DDBJ databases">
        <authorList>
            <person name="Sun Q."/>
            <person name="Zhou Y."/>
        </authorList>
    </citation>
    <scope>NUCLEOTIDE SEQUENCE</scope>
    <source>
        <strain evidence="2">CGMCC 4.7278</strain>
    </source>
</reference>
<gene>
    <name evidence="2" type="ORF">GCM10011591_27810</name>
</gene>
<sequence length="290" mass="31706">MSVTLEFGGMSPVSPTTARWELVLRLRELREQRGFDSAGFARRVGFTPANWSHVEKGRRVLTGSTIGPVLDVLDIAEDERVELLSLLEASKQRAWWTSAAIGSELQRLYGMEAGAASVRSYDSLIVPGLLQTESYARALISADVMISPVQVDQLVAIRLRRQERLRDADPLEVTAVVGEATLRQQTGGATVLREQLLHLVSLLRELDTVNIRVIPFDAPSGAVLGGSSFHLLDFASDQLPTFAWAESAVFGGAVDDAEQVRDLGFAYLRALDQSLSRPDSLALISRYAKG</sequence>
<protein>
    <submittedName>
        <fullName evidence="2">Transcriptional regulator</fullName>
    </submittedName>
</protein>
<dbReference type="PROSITE" id="PS50943">
    <property type="entry name" value="HTH_CROC1"/>
    <property type="match status" value="1"/>
</dbReference>
<dbReference type="Gene3D" id="1.10.260.40">
    <property type="entry name" value="lambda repressor-like DNA-binding domains"/>
    <property type="match status" value="1"/>
</dbReference>
<name>A0A917VAG4_9NOCA</name>
<dbReference type="Pfam" id="PF19054">
    <property type="entry name" value="DUF5753"/>
    <property type="match status" value="1"/>
</dbReference>
<dbReference type="Proteomes" id="UP000612956">
    <property type="component" value="Unassembled WGS sequence"/>
</dbReference>
<dbReference type="InterPro" id="IPR001387">
    <property type="entry name" value="Cro/C1-type_HTH"/>
</dbReference>
<dbReference type="GO" id="GO:0003677">
    <property type="term" value="F:DNA binding"/>
    <property type="evidence" value="ECO:0007669"/>
    <property type="project" value="InterPro"/>
</dbReference>
<proteinExistence type="predicted"/>
<dbReference type="CDD" id="cd00093">
    <property type="entry name" value="HTH_XRE"/>
    <property type="match status" value="1"/>
</dbReference>
<keyword evidence="3" id="KW-1185">Reference proteome</keyword>
<evidence type="ECO:0000313" key="3">
    <source>
        <dbReference type="Proteomes" id="UP000612956"/>
    </source>
</evidence>